<dbReference type="PROSITE" id="PS50893">
    <property type="entry name" value="ABC_TRANSPORTER_2"/>
    <property type="match status" value="1"/>
</dbReference>
<dbReference type="InterPro" id="IPR003593">
    <property type="entry name" value="AAA+_ATPase"/>
</dbReference>
<proteinExistence type="inferred from homology"/>
<keyword evidence="4 6" id="KW-0067">ATP-binding</keyword>
<dbReference type="SUPFAM" id="SSF52540">
    <property type="entry name" value="P-loop containing nucleoside triphosphate hydrolases"/>
    <property type="match status" value="1"/>
</dbReference>
<dbReference type="InterPro" id="IPR050763">
    <property type="entry name" value="ABC_transporter_ATP-binding"/>
</dbReference>
<dbReference type="Pfam" id="PF00005">
    <property type="entry name" value="ABC_tran"/>
    <property type="match status" value="1"/>
</dbReference>
<dbReference type="GO" id="GO:0005524">
    <property type="term" value="F:ATP binding"/>
    <property type="evidence" value="ECO:0007669"/>
    <property type="project" value="UniProtKB-KW"/>
</dbReference>
<sequence>MGLVVEVNNITKAYKKRKSKEQVQAVNGISFSVKAGEVLGLLGPNGAGKTTTIKMMCGLLIPDAGTVFIKGIDNKKHRLKALSHISAVLEGNRNLYWRLTVRENMEYFAGNRGVSQKKITSRVDDLLRKFRLEEKENELVNRLSRGMQQKLAIAVAMLADSDVILLDEPTLGLDVGTRHEVRELLRSIAQVDNRTIIISTHDMEVVQDLCERVIIISDGEIVADDQVSNLLRLFDARAYSISLEGHLNEHQLSKLKNKFPMFNYLPASHHSVLEISFSVSEQIYELFDMLRHEGVVIESIDRGMLHFEQVFIKLIKGEKTHETLAQSI</sequence>
<dbReference type="SMART" id="SM00382">
    <property type="entry name" value="AAA"/>
    <property type="match status" value="1"/>
</dbReference>
<dbReference type="PANTHER" id="PTHR42711">
    <property type="entry name" value="ABC TRANSPORTER ATP-BINDING PROTEIN"/>
    <property type="match status" value="1"/>
</dbReference>
<feature type="domain" description="ABC transporter" evidence="5">
    <location>
        <begin position="5"/>
        <end position="243"/>
    </location>
</feature>
<comment type="similarity">
    <text evidence="1">Belongs to the ABC transporter superfamily.</text>
</comment>
<dbReference type="InterPro" id="IPR003439">
    <property type="entry name" value="ABC_transporter-like_ATP-bd"/>
</dbReference>
<reference evidence="6 7" key="1">
    <citation type="submission" date="2021-01" db="EMBL/GenBank/DDBJ databases">
        <title>Genomic Encyclopedia of Type Strains, Phase IV (KMG-IV): sequencing the most valuable type-strain genomes for metagenomic binning, comparative biology and taxonomic classification.</title>
        <authorList>
            <person name="Goeker M."/>
        </authorList>
    </citation>
    <scope>NUCLEOTIDE SEQUENCE [LARGE SCALE GENOMIC DNA]</scope>
    <source>
        <strain evidence="6 7">DSM 105453</strain>
    </source>
</reference>
<dbReference type="EMBL" id="JAFBFH010000003">
    <property type="protein sequence ID" value="MBM7713655.1"/>
    <property type="molecule type" value="Genomic_DNA"/>
</dbReference>
<evidence type="ECO:0000256" key="2">
    <source>
        <dbReference type="ARBA" id="ARBA00022448"/>
    </source>
</evidence>
<name>A0ABS2R2P5_9BACI</name>
<evidence type="ECO:0000259" key="5">
    <source>
        <dbReference type="PROSITE" id="PS50893"/>
    </source>
</evidence>
<dbReference type="RefSeq" id="WP_077113291.1">
    <property type="nucleotide sequence ID" value="NZ_JAFBFH010000003.1"/>
</dbReference>
<evidence type="ECO:0000256" key="4">
    <source>
        <dbReference type="ARBA" id="ARBA00022840"/>
    </source>
</evidence>
<keyword evidence="3" id="KW-0547">Nucleotide-binding</keyword>
<comment type="caution">
    <text evidence="6">The sequence shown here is derived from an EMBL/GenBank/DDBJ whole genome shotgun (WGS) entry which is preliminary data.</text>
</comment>
<organism evidence="6 7">
    <name type="scientific">Siminovitchia thermophila</name>
    <dbReference type="NCBI Taxonomy" id="1245522"/>
    <lineage>
        <taxon>Bacteria</taxon>
        <taxon>Bacillati</taxon>
        <taxon>Bacillota</taxon>
        <taxon>Bacilli</taxon>
        <taxon>Bacillales</taxon>
        <taxon>Bacillaceae</taxon>
        <taxon>Siminovitchia</taxon>
    </lineage>
</organism>
<protein>
    <submittedName>
        <fullName evidence="6">ABC-2 type transport system ATP-binding protein</fullName>
    </submittedName>
</protein>
<dbReference type="CDD" id="cd03230">
    <property type="entry name" value="ABC_DR_subfamily_A"/>
    <property type="match status" value="1"/>
</dbReference>
<dbReference type="Gene3D" id="3.40.50.300">
    <property type="entry name" value="P-loop containing nucleotide triphosphate hydrolases"/>
    <property type="match status" value="1"/>
</dbReference>
<accession>A0ABS2R2P5</accession>
<gene>
    <name evidence="6" type="ORF">JOC94_000624</name>
</gene>
<dbReference type="Proteomes" id="UP000823485">
    <property type="component" value="Unassembled WGS sequence"/>
</dbReference>
<evidence type="ECO:0000313" key="7">
    <source>
        <dbReference type="Proteomes" id="UP000823485"/>
    </source>
</evidence>
<evidence type="ECO:0000313" key="6">
    <source>
        <dbReference type="EMBL" id="MBM7713655.1"/>
    </source>
</evidence>
<keyword evidence="7" id="KW-1185">Reference proteome</keyword>
<dbReference type="InterPro" id="IPR027417">
    <property type="entry name" value="P-loop_NTPase"/>
</dbReference>
<keyword evidence="2" id="KW-0813">Transport</keyword>
<evidence type="ECO:0000256" key="3">
    <source>
        <dbReference type="ARBA" id="ARBA00022741"/>
    </source>
</evidence>
<evidence type="ECO:0000256" key="1">
    <source>
        <dbReference type="ARBA" id="ARBA00005417"/>
    </source>
</evidence>
<dbReference type="PANTHER" id="PTHR42711:SF5">
    <property type="entry name" value="ABC TRANSPORTER ATP-BINDING PROTEIN NATA"/>
    <property type="match status" value="1"/>
</dbReference>